<keyword evidence="3" id="KW-1185">Reference proteome</keyword>
<dbReference type="OrthoDB" id="3260094at2759"/>
<dbReference type="Proteomes" id="UP000305948">
    <property type="component" value="Unassembled WGS sequence"/>
</dbReference>
<organism evidence="2 3">
    <name type="scientific">Heliocybe sulcata</name>
    <dbReference type="NCBI Taxonomy" id="5364"/>
    <lineage>
        <taxon>Eukaryota</taxon>
        <taxon>Fungi</taxon>
        <taxon>Dikarya</taxon>
        <taxon>Basidiomycota</taxon>
        <taxon>Agaricomycotina</taxon>
        <taxon>Agaricomycetes</taxon>
        <taxon>Gloeophyllales</taxon>
        <taxon>Gloeophyllaceae</taxon>
        <taxon>Heliocybe</taxon>
    </lineage>
</organism>
<accession>A0A5C3MNZ3</accession>
<name>A0A5C3MNZ3_9AGAM</name>
<proteinExistence type="predicted"/>
<evidence type="ECO:0000313" key="2">
    <source>
        <dbReference type="EMBL" id="TFK45768.1"/>
    </source>
</evidence>
<dbReference type="Pfam" id="PF17667">
    <property type="entry name" value="Pkinase_fungal"/>
    <property type="match status" value="1"/>
</dbReference>
<feature type="domain" description="Fungal-type protein kinase" evidence="1">
    <location>
        <begin position="128"/>
        <end position="307"/>
    </location>
</feature>
<dbReference type="EMBL" id="ML213537">
    <property type="protein sequence ID" value="TFK45768.1"/>
    <property type="molecule type" value="Genomic_DNA"/>
</dbReference>
<dbReference type="AlphaFoldDB" id="A0A5C3MNZ3"/>
<reference evidence="2 3" key="1">
    <citation type="journal article" date="2019" name="Nat. Ecol. Evol.">
        <title>Megaphylogeny resolves global patterns of mushroom evolution.</title>
        <authorList>
            <person name="Varga T."/>
            <person name="Krizsan K."/>
            <person name="Foldi C."/>
            <person name="Dima B."/>
            <person name="Sanchez-Garcia M."/>
            <person name="Sanchez-Ramirez S."/>
            <person name="Szollosi G.J."/>
            <person name="Szarkandi J.G."/>
            <person name="Papp V."/>
            <person name="Albert L."/>
            <person name="Andreopoulos W."/>
            <person name="Angelini C."/>
            <person name="Antonin V."/>
            <person name="Barry K.W."/>
            <person name="Bougher N.L."/>
            <person name="Buchanan P."/>
            <person name="Buyck B."/>
            <person name="Bense V."/>
            <person name="Catcheside P."/>
            <person name="Chovatia M."/>
            <person name="Cooper J."/>
            <person name="Damon W."/>
            <person name="Desjardin D."/>
            <person name="Finy P."/>
            <person name="Geml J."/>
            <person name="Haridas S."/>
            <person name="Hughes K."/>
            <person name="Justo A."/>
            <person name="Karasinski D."/>
            <person name="Kautmanova I."/>
            <person name="Kiss B."/>
            <person name="Kocsube S."/>
            <person name="Kotiranta H."/>
            <person name="LaButti K.M."/>
            <person name="Lechner B.E."/>
            <person name="Liimatainen K."/>
            <person name="Lipzen A."/>
            <person name="Lukacs Z."/>
            <person name="Mihaltcheva S."/>
            <person name="Morgado L.N."/>
            <person name="Niskanen T."/>
            <person name="Noordeloos M.E."/>
            <person name="Ohm R.A."/>
            <person name="Ortiz-Santana B."/>
            <person name="Ovrebo C."/>
            <person name="Racz N."/>
            <person name="Riley R."/>
            <person name="Savchenko A."/>
            <person name="Shiryaev A."/>
            <person name="Soop K."/>
            <person name="Spirin V."/>
            <person name="Szebenyi C."/>
            <person name="Tomsovsky M."/>
            <person name="Tulloss R.E."/>
            <person name="Uehling J."/>
            <person name="Grigoriev I.V."/>
            <person name="Vagvolgyi C."/>
            <person name="Papp T."/>
            <person name="Martin F.M."/>
            <person name="Miettinen O."/>
            <person name="Hibbett D.S."/>
            <person name="Nagy L.G."/>
        </authorList>
    </citation>
    <scope>NUCLEOTIDE SEQUENCE [LARGE SCALE GENOMIC DNA]</scope>
    <source>
        <strain evidence="2 3">OMC1185</strain>
    </source>
</reference>
<evidence type="ECO:0000313" key="3">
    <source>
        <dbReference type="Proteomes" id="UP000305948"/>
    </source>
</evidence>
<sequence>MQTELVAVPSQRFLEHYLPFVPTETNMEDCLQTLMREGVVVDDCHDGLSQSSWASYPDRPSKVASDAVTAYQPLEGICRVLSTLRINKRQASCAYIQQPVDAQVSETPGFAQNVDAFFVPPQSGSCAEPIPAQNVIVNARYQLQTSVDSVNENRFKVLSGVMRCMDEDLRRTHMYSMTIEDDQFIVWYWSRSHSARSHPINFVKDLKTVLRILVSLLFASEQELGLDPTVQHRFDAKRKRDCFVYKVGQRYFKTLECLSVHRPLAVAGRATRVFRAVEVESFDDLTEKGPAKVLREAWLESTADTEKGIQAKLFGQFDALSEQLRSTRLLPIQLEAMTDDSTKAMLTDAIITGKYKD</sequence>
<protein>
    <recommendedName>
        <fullName evidence="1">Fungal-type protein kinase domain-containing protein</fullName>
    </recommendedName>
</protein>
<evidence type="ECO:0000259" key="1">
    <source>
        <dbReference type="Pfam" id="PF17667"/>
    </source>
</evidence>
<dbReference type="InterPro" id="IPR040976">
    <property type="entry name" value="Pkinase_fungal"/>
</dbReference>
<gene>
    <name evidence="2" type="ORF">OE88DRAFT_1740032</name>
</gene>